<evidence type="ECO:0000256" key="3">
    <source>
        <dbReference type="ARBA" id="ARBA00023163"/>
    </source>
</evidence>
<dbReference type="Gene3D" id="3.30.450.80">
    <property type="entry name" value="Transcription factor LuxR-like, autoinducer-binding domain"/>
    <property type="match status" value="1"/>
</dbReference>
<reference evidence="5" key="2">
    <citation type="submission" date="2006-01" db="EMBL/GenBank/DDBJ databases">
        <authorList>
            <person name="Williamson L.L."/>
            <person name="Borlee B.R."/>
            <person name="Schloss P.D."/>
            <person name="Guan C."/>
            <person name="Handelsman J."/>
        </authorList>
    </citation>
    <scope>NUCLEOTIDE SEQUENCE</scope>
</reference>
<accession>Q6B346</accession>
<evidence type="ECO:0000256" key="2">
    <source>
        <dbReference type="ARBA" id="ARBA00023125"/>
    </source>
</evidence>
<organism evidence="5">
    <name type="scientific">uncultured proteobacterium QS1</name>
    <dbReference type="NCBI Taxonomy" id="288647"/>
    <lineage>
        <taxon>Bacteria</taxon>
        <taxon>Pseudomonadati</taxon>
        <taxon>Pseudomonadota</taxon>
        <taxon>environmental samples</taxon>
    </lineage>
</organism>
<dbReference type="AlphaFoldDB" id="Q6B346"/>
<dbReference type="InterPro" id="IPR036693">
    <property type="entry name" value="TF_LuxR_autoind-bd_dom_sf"/>
</dbReference>
<dbReference type="EMBL" id="AY688432">
    <property type="protein sequence ID" value="AAT90827.1"/>
    <property type="molecule type" value="Genomic_DNA"/>
</dbReference>
<sequence>MLELAPSLENALSCLGEFNYSYYVVRKSKNTKPIIVSNYPDDWLMLYEARSYHLYDPVINYGMRRFAPFSWCDAQASDTADIGKELFQSAEKYQISSGFTFVLHDAAELFASLSVCRSGRGSDFGQRVADHSAEIQMALINFHDHILSTQTVDELFPLPANLLSAREIEILQWVGKGKAYFEVAIICAISEHTVKFHISKISTKLNVLNAKQAVYEAIRRGII</sequence>
<name>Q6B346_9PROT</name>
<dbReference type="SUPFAM" id="SSF46894">
    <property type="entry name" value="C-terminal effector domain of the bipartite response regulators"/>
    <property type="match status" value="1"/>
</dbReference>
<keyword evidence="1" id="KW-0805">Transcription regulation</keyword>
<protein>
    <submittedName>
        <fullName evidence="5">Acylhomoserine lactone dependent transcriptional activator</fullName>
    </submittedName>
</protein>
<dbReference type="PROSITE" id="PS50043">
    <property type="entry name" value="HTH_LUXR_2"/>
    <property type="match status" value="1"/>
</dbReference>
<dbReference type="SMART" id="SM00421">
    <property type="entry name" value="HTH_LUXR"/>
    <property type="match status" value="1"/>
</dbReference>
<reference evidence="5" key="1">
    <citation type="journal article" date="2005" name="Appl. Environ. Microbiol.">
        <title>Intracellular screen to identify metagenomic clones that induce or inhibit a quorum-sensing biosensor.</title>
        <authorList>
            <person name="Williamson L.L."/>
            <person name="Borlee B.R."/>
            <person name="Schloss P.D."/>
            <person name="Guan C."/>
            <person name="Allen H.K."/>
            <person name="Handelsman J."/>
        </authorList>
    </citation>
    <scope>NUCLEOTIDE SEQUENCE</scope>
</reference>
<dbReference type="PRINTS" id="PR00038">
    <property type="entry name" value="HTHLUXR"/>
</dbReference>
<dbReference type="PANTHER" id="PTHR44688:SF16">
    <property type="entry name" value="DNA-BINDING TRANSCRIPTIONAL ACTIVATOR DEVR_DOSR"/>
    <property type="match status" value="1"/>
</dbReference>
<evidence type="ECO:0000259" key="4">
    <source>
        <dbReference type="PROSITE" id="PS50043"/>
    </source>
</evidence>
<dbReference type="InterPro" id="IPR036388">
    <property type="entry name" value="WH-like_DNA-bd_sf"/>
</dbReference>
<dbReference type="InterPro" id="IPR000792">
    <property type="entry name" value="Tscrpt_reg_LuxR_C"/>
</dbReference>
<dbReference type="GO" id="GO:0003677">
    <property type="term" value="F:DNA binding"/>
    <property type="evidence" value="ECO:0007669"/>
    <property type="project" value="UniProtKB-KW"/>
</dbReference>
<dbReference type="CDD" id="cd06170">
    <property type="entry name" value="LuxR_C_like"/>
    <property type="match status" value="1"/>
</dbReference>
<keyword evidence="3" id="KW-0804">Transcription</keyword>
<evidence type="ECO:0000313" key="5">
    <source>
        <dbReference type="EMBL" id="AAT90827.1"/>
    </source>
</evidence>
<keyword evidence="2" id="KW-0238">DNA-binding</keyword>
<dbReference type="SUPFAM" id="SSF75516">
    <property type="entry name" value="Pheromone-binding domain of LuxR-like quorum-sensing transcription factors"/>
    <property type="match status" value="1"/>
</dbReference>
<feature type="domain" description="HTH luxR-type" evidence="4">
    <location>
        <begin position="159"/>
        <end position="221"/>
    </location>
</feature>
<dbReference type="Pfam" id="PF03472">
    <property type="entry name" value="Autoind_bind"/>
    <property type="match status" value="1"/>
</dbReference>
<dbReference type="InterPro" id="IPR016032">
    <property type="entry name" value="Sig_transdc_resp-reg_C-effctor"/>
</dbReference>
<evidence type="ECO:0000256" key="1">
    <source>
        <dbReference type="ARBA" id="ARBA00023015"/>
    </source>
</evidence>
<gene>
    <name evidence="5" type="ORF">qs166</name>
</gene>
<dbReference type="GO" id="GO:0006355">
    <property type="term" value="P:regulation of DNA-templated transcription"/>
    <property type="evidence" value="ECO:0007669"/>
    <property type="project" value="InterPro"/>
</dbReference>
<dbReference type="Pfam" id="PF00196">
    <property type="entry name" value="GerE"/>
    <property type="match status" value="1"/>
</dbReference>
<proteinExistence type="predicted"/>
<dbReference type="PANTHER" id="PTHR44688">
    <property type="entry name" value="DNA-BINDING TRANSCRIPTIONAL ACTIVATOR DEVR_DOSR"/>
    <property type="match status" value="1"/>
</dbReference>
<dbReference type="InterPro" id="IPR005143">
    <property type="entry name" value="TF_LuxR_autoind-bd_dom"/>
</dbReference>
<dbReference type="Gene3D" id="1.10.10.10">
    <property type="entry name" value="Winged helix-like DNA-binding domain superfamily/Winged helix DNA-binding domain"/>
    <property type="match status" value="1"/>
</dbReference>